<comment type="caution">
    <text evidence="9">The sequence shown here is derived from an EMBL/GenBank/DDBJ whole genome shotgun (WGS) entry which is preliminary data.</text>
</comment>
<name>A0A2P4S4T2_BAMTH</name>
<proteinExistence type="predicted"/>
<gene>
    <name evidence="9" type="ORF">CIB84_017120</name>
</gene>
<evidence type="ECO:0000256" key="3">
    <source>
        <dbReference type="ARBA" id="ARBA00022729"/>
    </source>
</evidence>
<dbReference type="GO" id="GO:0005886">
    <property type="term" value="C:plasma membrane"/>
    <property type="evidence" value="ECO:0007669"/>
    <property type="project" value="UniProtKB-SubCell"/>
</dbReference>
<protein>
    <recommendedName>
        <fullName evidence="11">Immunoglobulin V-set domain-containing protein</fullName>
    </recommendedName>
</protein>
<feature type="signal peptide" evidence="8">
    <location>
        <begin position="1"/>
        <end position="15"/>
    </location>
</feature>
<feature type="chain" id="PRO_5015199927" description="Immunoglobulin V-set domain-containing protein" evidence="8">
    <location>
        <begin position="16"/>
        <end position="150"/>
    </location>
</feature>
<keyword evidence="4" id="KW-0391">Immunity</keyword>
<sequence>SFLLLFFSAVAVSRAQVQQDPSAETSEGTGINITCSHPNIQSDEYIYWYRQFPGGGLAFLVSAIKSSKKMPDPEGQLSVSADRRSSALWLAQAAPSRGGGGVLLRRGHTGRGAGAAAGHEPYWAGRGHSAVRARRGRCRSSLRPRPSCHC</sequence>
<evidence type="ECO:0000313" key="10">
    <source>
        <dbReference type="Proteomes" id="UP000237246"/>
    </source>
</evidence>
<evidence type="ECO:0000256" key="8">
    <source>
        <dbReference type="SAM" id="SignalP"/>
    </source>
</evidence>
<evidence type="ECO:0000256" key="4">
    <source>
        <dbReference type="ARBA" id="ARBA00022859"/>
    </source>
</evidence>
<dbReference type="InterPro" id="IPR036179">
    <property type="entry name" value="Ig-like_dom_sf"/>
</dbReference>
<dbReference type="GO" id="GO:0009617">
    <property type="term" value="P:response to bacterium"/>
    <property type="evidence" value="ECO:0007669"/>
    <property type="project" value="TreeGrafter"/>
</dbReference>
<dbReference type="Gene3D" id="2.60.40.10">
    <property type="entry name" value="Immunoglobulins"/>
    <property type="match status" value="1"/>
</dbReference>
<keyword evidence="10" id="KW-1185">Reference proteome</keyword>
<accession>A0A2P4S4T2</accession>
<evidence type="ECO:0000256" key="2">
    <source>
        <dbReference type="ARBA" id="ARBA00022475"/>
    </source>
</evidence>
<keyword evidence="7" id="KW-0325">Glycoprotein</keyword>
<reference evidence="9 10" key="1">
    <citation type="submission" date="2018-01" db="EMBL/GenBank/DDBJ databases">
        <title>Comparison of the Chinese Bamboo Partridge and Red Junglefowl genome sequences highlights the importance of demography in genome evolution.</title>
        <authorList>
            <person name="Tiley G.P."/>
            <person name="Kimball R.T."/>
            <person name="Braun E.L."/>
            <person name="Burleigh J.G."/>
        </authorList>
    </citation>
    <scope>NUCLEOTIDE SEQUENCE [LARGE SCALE GENOMIC DNA]</scope>
    <source>
        <strain evidence="9">RTK389</strain>
        <tissue evidence="9">Blood</tissue>
    </source>
</reference>
<evidence type="ECO:0000256" key="1">
    <source>
        <dbReference type="ARBA" id="ARBA00004236"/>
    </source>
</evidence>
<evidence type="ECO:0000256" key="6">
    <source>
        <dbReference type="ARBA" id="ARBA00023157"/>
    </source>
</evidence>
<dbReference type="PANTHER" id="PTHR19433:SF111">
    <property type="entry name" value="T CELL RECEPTOR ALPHA VARIABLE 4"/>
    <property type="match status" value="1"/>
</dbReference>
<keyword evidence="3 8" id="KW-0732">Signal</keyword>
<evidence type="ECO:0008006" key="11">
    <source>
        <dbReference type="Google" id="ProtNLM"/>
    </source>
</evidence>
<dbReference type="Proteomes" id="UP000237246">
    <property type="component" value="Unassembled WGS sequence"/>
</dbReference>
<dbReference type="GO" id="GO:0002376">
    <property type="term" value="P:immune system process"/>
    <property type="evidence" value="ECO:0007669"/>
    <property type="project" value="UniProtKB-KW"/>
</dbReference>
<evidence type="ECO:0000313" key="9">
    <source>
        <dbReference type="EMBL" id="POI19137.1"/>
    </source>
</evidence>
<dbReference type="InterPro" id="IPR052051">
    <property type="entry name" value="TCR_complex_component"/>
</dbReference>
<organism evidence="9 10">
    <name type="scientific">Bambusicola thoracicus</name>
    <name type="common">Chinese bamboo-partridge</name>
    <name type="synonym">Perdix thoracica</name>
    <dbReference type="NCBI Taxonomy" id="9083"/>
    <lineage>
        <taxon>Eukaryota</taxon>
        <taxon>Metazoa</taxon>
        <taxon>Chordata</taxon>
        <taxon>Craniata</taxon>
        <taxon>Vertebrata</taxon>
        <taxon>Euteleostomi</taxon>
        <taxon>Archelosauria</taxon>
        <taxon>Archosauria</taxon>
        <taxon>Dinosauria</taxon>
        <taxon>Saurischia</taxon>
        <taxon>Theropoda</taxon>
        <taxon>Coelurosauria</taxon>
        <taxon>Aves</taxon>
        <taxon>Neognathae</taxon>
        <taxon>Galloanserae</taxon>
        <taxon>Galliformes</taxon>
        <taxon>Phasianidae</taxon>
        <taxon>Perdicinae</taxon>
        <taxon>Bambusicola</taxon>
    </lineage>
</organism>
<dbReference type="AlphaFoldDB" id="A0A2P4S4T2"/>
<comment type="subcellular location">
    <subcellularLocation>
        <location evidence="1">Cell membrane</location>
    </subcellularLocation>
</comment>
<keyword evidence="2" id="KW-1003">Cell membrane</keyword>
<dbReference type="SUPFAM" id="SSF48726">
    <property type="entry name" value="Immunoglobulin"/>
    <property type="match status" value="1"/>
</dbReference>
<feature type="non-terminal residue" evidence="9">
    <location>
        <position position="1"/>
    </location>
</feature>
<dbReference type="PANTHER" id="PTHR19433">
    <property type="entry name" value="T-CELL RECEPTOR ALPHA CHAIN V REGION-RELATED"/>
    <property type="match status" value="1"/>
</dbReference>
<dbReference type="OrthoDB" id="9360647at2759"/>
<evidence type="ECO:0000256" key="5">
    <source>
        <dbReference type="ARBA" id="ARBA00023136"/>
    </source>
</evidence>
<dbReference type="InterPro" id="IPR013783">
    <property type="entry name" value="Ig-like_fold"/>
</dbReference>
<keyword evidence="5" id="KW-0472">Membrane</keyword>
<evidence type="ECO:0000256" key="7">
    <source>
        <dbReference type="ARBA" id="ARBA00023180"/>
    </source>
</evidence>
<keyword evidence="6" id="KW-1015">Disulfide bond</keyword>
<dbReference type="EMBL" id="PPHD01108611">
    <property type="protein sequence ID" value="POI19137.1"/>
    <property type="molecule type" value="Genomic_DNA"/>
</dbReference>